<keyword evidence="3 10" id="KW-0812">Transmembrane</keyword>
<feature type="transmembrane region" description="Helical" evidence="12">
    <location>
        <begin position="76"/>
        <end position="95"/>
    </location>
</feature>
<keyword evidence="4 12" id="KW-1133">Transmembrane helix</keyword>
<evidence type="ECO:0000256" key="1">
    <source>
        <dbReference type="ARBA" id="ARBA00004651"/>
    </source>
</evidence>
<proteinExistence type="inferred from homology"/>
<evidence type="ECO:0000313" key="13">
    <source>
        <dbReference type="EMBL" id="CAB4026894.1"/>
    </source>
</evidence>
<dbReference type="SUPFAM" id="SSF81321">
    <property type="entry name" value="Family A G protein-coupled receptor-like"/>
    <property type="match status" value="1"/>
</dbReference>
<dbReference type="GO" id="GO:0005886">
    <property type="term" value="C:plasma membrane"/>
    <property type="evidence" value="ECO:0007669"/>
    <property type="project" value="UniProtKB-SubCell"/>
</dbReference>
<comment type="subcellular location">
    <subcellularLocation>
        <location evidence="1">Cell membrane</location>
        <topology evidence="1">Multi-pass membrane protein</topology>
    </subcellularLocation>
</comment>
<dbReference type="AlphaFoldDB" id="A0A6S7JA17"/>
<evidence type="ECO:0000256" key="3">
    <source>
        <dbReference type="ARBA" id="ARBA00022692"/>
    </source>
</evidence>
<reference evidence="13" key="1">
    <citation type="submission" date="2020-04" db="EMBL/GenBank/DDBJ databases">
        <authorList>
            <person name="Alioto T."/>
            <person name="Alioto T."/>
            <person name="Gomez Garrido J."/>
        </authorList>
    </citation>
    <scope>NUCLEOTIDE SEQUENCE</scope>
    <source>
        <strain evidence="13">A484AB</strain>
    </source>
</reference>
<name>A0A6S7JA17_PARCT</name>
<dbReference type="GO" id="GO:0004930">
    <property type="term" value="F:G protein-coupled receptor activity"/>
    <property type="evidence" value="ECO:0007669"/>
    <property type="project" value="UniProtKB-KW"/>
</dbReference>
<evidence type="ECO:0000256" key="2">
    <source>
        <dbReference type="ARBA" id="ARBA00022475"/>
    </source>
</evidence>
<evidence type="ECO:0000256" key="9">
    <source>
        <dbReference type="ARBA" id="ARBA00023224"/>
    </source>
</evidence>
<evidence type="ECO:0000256" key="4">
    <source>
        <dbReference type="ARBA" id="ARBA00022989"/>
    </source>
</evidence>
<protein>
    <submittedName>
        <fullName evidence="13">Adenosine receptor A1-like</fullName>
    </submittedName>
</protein>
<dbReference type="PROSITE" id="PS50262">
    <property type="entry name" value="G_PROTEIN_RECEP_F1_2"/>
    <property type="match status" value="1"/>
</dbReference>
<evidence type="ECO:0000256" key="6">
    <source>
        <dbReference type="ARBA" id="ARBA00023136"/>
    </source>
</evidence>
<dbReference type="PANTHER" id="PTHR24246">
    <property type="entry name" value="OLFACTORY RECEPTOR AND ADENOSINE RECEPTOR"/>
    <property type="match status" value="1"/>
</dbReference>
<feature type="compositionally biased region" description="Basic and acidic residues" evidence="11">
    <location>
        <begin position="354"/>
        <end position="369"/>
    </location>
</feature>
<evidence type="ECO:0000256" key="8">
    <source>
        <dbReference type="ARBA" id="ARBA00023180"/>
    </source>
</evidence>
<dbReference type="EMBL" id="CACRXK020014472">
    <property type="protein sequence ID" value="CAB4026894.1"/>
    <property type="molecule type" value="Genomic_DNA"/>
</dbReference>
<dbReference type="Proteomes" id="UP001152795">
    <property type="component" value="Unassembled WGS sequence"/>
</dbReference>
<keyword evidence="5 10" id="KW-0297">G-protein coupled receptor</keyword>
<dbReference type="Gene3D" id="1.20.1070.10">
    <property type="entry name" value="Rhodopsin 7-helix transmembrane proteins"/>
    <property type="match status" value="1"/>
</dbReference>
<keyword evidence="14" id="KW-1185">Reference proteome</keyword>
<feature type="transmembrane region" description="Helical" evidence="12">
    <location>
        <begin position="286"/>
        <end position="307"/>
    </location>
</feature>
<dbReference type="PROSITE" id="PS00237">
    <property type="entry name" value="G_PROTEIN_RECEP_F1_1"/>
    <property type="match status" value="1"/>
</dbReference>
<keyword evidence="7 10" id="KW-0675">Receptor</keyword>
<dbReference type="SMART" id="SM01381">
    <property type="entry name" value="7TM_GPCR_Srsx"/>
    <property type="match status" value="1"/>
</dbReference>
<feature type="transmembrane region" description="Helical" evidence="12">
    <location>
        <begin position="46"/>
        <end position="64"/>
    </location>
</feature>
<dbReference type="Pfam" id="PF00001">
    <property type="entry name" value="7tm_1"/>
    <property type="match status" value="1"/>
</dbReference>
<keyword evidence="8" id="KW-0325">Glycoprotein</keyword>
<feature type="transmembrane region" description="Helical" evidence="12">
    <location>
        <begin position="199"/>
        <end position="218"/>
    </location>
</feature>
<feature type="transmembrane region" description="Helical" evidence="12">
    <location>
        <begin position="158"/>
        <end position="179"/>
    </location>
</feature>
<evidence type="ECO:0000256" key="5">
    <source>
        <dbReference type="ARBA" id="ARBA00023040"/>
    </source>
</evidence>
<feature type="transmembrane region" description="Helical" evidence="12">
    <location>
        <begin position="115"/>
        <end position="138"/>
    </location>
</feature>
<dbReference type="InterPro" id="IPR017452">
    <property type="entry name" value="GPCR_Rhodpsn_7TM"/>
</dbReference>
<comment type="similarity">
    <text evidence="10">Belongs to the G-protein coupled receptor 1 family.</text>
</comment>
<dbReference type="PANTHER" id="PTHR24246:SF27">
    <property type="entry name" value="ADENOSINE RECEPTOR, ISOFORM A"/>
    <property type="match status" value="1"/>
</dbReference>
<dbReference type="CDD" id="cd00637">
    <property type="entry name" value="7tm_classA_rhodopsin-like"/>
    <property type="match status" value="1"/>
</dbReference>
<evidence type="ECO:0000256" key="11">
    <source>
        <dbReference type="SAM" id="MobiDB-lite"/>
    </source>
</evidence>
<gene>
    <name evidence="13" type="ORF">PACLA_8A075322</name>
</gene>
<dbReference type="OrthoDB" id="5957171at2759"/>
<dbReference type="PRINTS" id="PR00237">
    <property type="entry name" value="GPCRRHODOPSN"/>
</dbReference>
<evidence type="ECO:0000256" key="10">
    <source>
        <dbReference type="RuleBase" id="RU000688"/>
    </source>
</evidence>
<comment type="caution">
    <text evidence="13">The sequence shown here is derived from an EMBL/GenBank/DDBJ whole genome shotgun (WGS) entry which is preliminary data.</text>
</comment>
<feature type="transmembrane region" description="Helical" evidence="12">
    <location>
        <begin position="239"/>
        <end position="266"/>
    </location>
</feature>
<keyword evidence="2" id="KW-1003">Cell membrane</keyword>
<evidence type="ECO:0000313" key="14">
    <source>
        <dbReference type="Proteomes" id="UP001152795"/>
    </source>
</evidence>
<sequence length="398" mass="45229">MNDPCNVAFNNSNYSFSPDDFKIFENCSSDFSFSARVKTVESVFQFLFYFVASVGNCLLLFVLYKDPLKRFRNSTSYFIINLTLADLLSTASGITEAAIQLNPQDPRTGHIQENQRLAVCIDGIGIQCSLLMIMVFSLDRYVAIVHAYSYKNIVRKKYIVVTATILPWCFAIITLPVMYFASLTDDDHELLTRTLAGNFIALSFVTLTVHPYTHWVFLRRIKDLRNSSSNHKQLLEENLKVAKVLATTVLVVSICLIIFIIPYFVAFCFNVAKCDKCFLNHTFQSFWQYYPILSSIRVTINSMIYAWRLPLYRKSLKALFATNGIGNRIHNFHLHLNDMNCSKGSVRVNTDTMSTKDENQSACDKDNGTIEKSSQNDSVLQSMALSNSGYDQAETNVN</sequence>
<organism evidence="13 14">
    <name type="scientific">Paramuricea clavata</name>
    <name type="common">Red gorgonian</name>
    <name type="synonym">Violescent sea-whip</name>
    <dbReference type="NCBI Taxonomy" id="317549"/>
    <lineage>
        <taxon>Eukaryota</taxon>
        <taxon>Metazoa</taxon>
        <taxon>Cnidaria</taxon>
        <taxon>Anthozoa</taxon>
        <taxon>Octocorallia</taxon>
        <taxon>Malacalcyonacea</taxon>
        <taxon>Plexauridae</taxon>
        <taxon>Paramuricea</taxon>
    </lineage>
</organism>
<keyword evidence="6 12" id="KW-0472">Membrane</keyword>
<accession>A0A6S7JA17</accession>
<keyword evidence="9 10" id="KW-0807">Transducer</keyword>
<dbReference type="InterPro" id="IPR000276">
    <property type="entry name" value="GPCR_Rhodpsn"/>
</dbReference>
<feature type="region of interest" description="Disordered" evidence="11">
    <location>
        <begin position="352"/>
        <end position="376"/>
    </location>
</feature>
<evidence type="ECO:0000256" key="12">
    <source>
        <dbReference type="SAM" id="Phobius"/>
    </source>
</evidence>
<evidence type="ECO:0000256" key="7">
    <source>
        <dbReference type="ARBA" id="ARBA00023170"/>
    </source>
</evidence>